<dbReference type="GO" id="GO:0008081">
    <property type="term" value="F:phosphoric diester hydrolase activity"/>
    <property type="evidence" value="ECO:0007669"/>
    <property type="project" value="InterPro"/>
</dbReference>
<sequence length="585" mass="66172">MSRKIKWKNAKMRRIVTKTTALAVLLAASTTIHLPSVYADDAPDQGLSNEPLTGDMFAIKPELWTSDARKSFHQWIRDTVPDTVPKDVQCKKVEKCDKHRVCVITCEPGSVVVDPWLQQALKFERKLAYRRNFCHAHLPGTHNSAITIADGYGVEDHVFEGYLKYLSWFKKGMEVHTNDQLFSLTDQLNMGVRFIELDVHWFNNDLHIAHCGGFHSALLDSLISAFNKIANWLGTDIQWDSQTIGCKPSLSSIPASEQRRLDDALKEISTWLHKPENKDEFLMIFFDDENNLFRWKKVTTMIKYLKSHFGPEEILLPADLVHTYGWPSFETLLASGKRVIFMSGSNYSPRGDDVLFVKDEICNWTEPQLPFEPYPSCNFPMEHMTPLDHRHWIFRPETSEIVYGFLNADGHLGDNTYILNETSIPPMVECGVNIPSPDNITPKRVESTIWTLTRPDVLEPGKCVALIRSKLTWVSLDCEHPGIVAGCVQHGHHTRWALGPQPVKEKDAAASCSSMSKFWVYDAPGNGLENKFLHALLMQAPTSVQGVWLDAAALASEAFDNRVANMSPLSRVEQISDELALNKAD</sequence>
<keyword evidence="6" id="KW-1185">Reference proteome</keyword>
<keyword evidence="2" id="KW-0812">Transmembrane</keyword>
<dbReference type="InterPro" id="IPR017946">
    <property type="entry name" value="PLC-like_Pdiesterase_TIM-brl"/>
</dbReference>
<evidence type="ECO:0000313" key="6">
    <source>
        <dbReference type="Proteomes" id="UP000794436"/>
    </source>
</evidence>
<dbReference type="PANTHER" id="PTHR35518:SF2">
    <property type="entry name" value="MAINTENANCE OF TELOMERE CAPPING PROTEIN 6"/>
    <property type="match status" value="1"/>
</dbReference>
<gene>
    <name evidence="5" type="ORF">Poli38472_009139</name>
</gene>
<dbReference type="SUPFAM" id="SSF51695">
    <property type="entry name" value="PLC-like phosphodiesterases"/>
    <property type="match status" value="1"/>
</dbReference>
<evidence type="ECO:0000256" key="1">
    <source>
        <dbReference type="ARBA" id="ARBA00004370"/>
    </source>
</evidence>
<dbReference type="OrthoDB" id="7984201at2759"/>
<evidence type="ECO:0008006" key="7">
    <source>
        <dbReference type="Google" id="ProtNLM"/>
    </source>
</evidence>
<evidence type="ECO:0000256" key="2">
    <source>
        <dbReference type="ARBA" id="ARBA00022692"/>
    </source>
</evidence>
<name>A0A8K1CK70_PYTOL</name>
<comment type="caution">
    <text evidence="5">The sequence shown here is derived from an EMBL/GenBank/DDBJ whole genome shotgun (WGS) entry which is preliminary data.</text>
</comment>
<reference evidence="5" key="1">
    <citation type="submission" date="2019-03" db="EMBL/GenBank/DDBJ databases">
        <title>Long read genome sequence of the mycoparasitic Pythium oligandrum ATCC 38472 isolated from sugarbeet rhizosphere.</title>
        <authorList>
            <person name="Gaulin E."/>
        </authorList>
    </citation>
    <scope>NUCLEOTIDE SEQUENCE</scope>
    <source>
        <strain evidence="5">ATCC 38472_TT</strain>
    </source>
</reference>
<dbReference type="InterPro" id="IPR051008">
    <property type="entry name" value="Telomere_Capping_Maintenance"/>
</dbReference>
<dbReference type="Gene3D" id="3.20.20.190">
    <property type="entry name" value="Phosphatidylinositol (PI) phosphodiesterase"/>
    <property type="match status" value="1"/>
</dbReference>
<organism evidence="5 6">
    <name type="scientific">Pythium oligandrum</name>
    <name type="common">Mycoparasitic fungus</name>
    <dbReference type="NCBI Taxonomy" id="41045"/>
    <lineage>
        <taxon>Eukaryota</taxon>
        <taxon>Sar</taxon>
        <taxon>Stramenopiles</taxon>
        <taxon>Oomycota</taxon>
        <taxon>Peronosporomycetes</taxon>
        <taxon>Pythiales</taxon>
        <taxon>Pythiaceae</taxon>
        <taxon>Pythium</taxon>
    </lineage>
</organism>
<dbReference type="AlphaFoldDB" id="A0A8K1CK70"/>
<dbReference type="GO" id="GO:0016020">
    <property type="term" value="C:membrane"/>
    <property type="evidence" value="ECO:0007669"/>
    <property type="project" value="UniProtKB-SubCell"/>
</dbReference>
<accession>A0A8K1CK70</accession>
<dbReference type="EMBL" id="SPLM01000038">
    <property type="protein sequence ID" value="TMW64972.1"/>
    <property type="molecule type" value="Genomic_DNA"/>
</dbReference>
<dbReference type="PANTHER" id="PTHR35518">
    <property type="entry name" value="MAINTENANCE OF TELOMOERE CAPPING"/>
    <property type="match status" value="1"/>
</dbReference>
<proteinExistence type="predicted"/>
<dbReference type="GO" id="GO:0006629">
    <property type="term" value="P:lipid metabolic process"/>
    <property type="evidence" value="ECO:0007669"/>
    <property type="project" value="InterPro"/>
</dbReference>
<protein>
    <recommendedName>
        <fullName evidence="7">PLC-like phosphodiesterase</fullName>
    </recommendedName>
</protein>
<evidence type="ECO:0000256" key="4">
    <source>
        <dbReference type="ARBA" id="ARBA00023136"/>
    </source>
</evidence>
<evidence type="ECO:0000256" key="3">
    <source>
        <dbReference type="ARBA" id="ARBA00022989"/>
    </source>
</evidence>
<comment type="subcellular location">
    <subcellularLocation>
        <location evidence="1">Membrane</location>
    </subcellularLocation>
</comment>
<dbReference type="Proteomes" id="UP000794436">
    <property type="component" value="Unassembled WGS sequence"/>
</dbReference>
<keyword evidence="4" id="KW-0472">Membrane</keyword>
<evidence type="ECO:0000313" key="5">
    <source>
        <dbReference type="EMBL" id="TMW64972.1"/>
    </source>
</evidence>
<keyword evidence="3" id="KW-1133">Transmembrane helix</keyword>